<keyword evidence="2" id="KW-1185">Reference proteome</keyword>
<comment type="caution">
    <text evidence="1">The sequence shown here is derived from an EMBL/GenBank/DDBJ whole genome shotgun (WGS) entry which is preliminary data.</text>
</comment>
<gene>
    <name evidence="1" type="ORF">HBH25_03145</name>
</gene>
<dbReference type="RefSeq" id="WP_168081365.1">
    <property type="nucleotide sequence ID" value="NZ_JAAVJI010000001.1"/>
</dbReference>
<protein>
    <submittedName>
        <fullName evidence="1">Uncharacterized protein</fullName>
    </submittedName>
</protein>
<name>A0ABX0YC99_9PSED</name>
<sequence>MAALETPTADLFDVDKRLSLKPVADFNVYLRNAFGEGACACIRCKDSGGFDAGYTQPHTFVFGGAQVHRRFASTSASDVLLALKKAWLSYTKGELPSTGELDVNAVQGFVEPGLHDRLVPLLVASGLVTSRDGVLLLNTPVEF</sequence>
<organism evidence="1 2">
    <name type="scientific">Pseudomonas quercus</name>
    <dbReference type="NCBI Taxonomy" id="2722792"/>
    <lineage>
        <taxon>Bacteria</taxon>
        <taxon>Pseudomonadati</taxon>
        <taxon>Pseudomonadota</taxon>
        <taxon>Gammaproteobacteria</taxon>
        <taxon>Pseudomonadales</taxon>
        <taxon>Pseudomonadaceae</taxon>
        <taxon>Pseudomonas</taxon>
    </lineage>
</organism>
<evidence type="ECO:0000313" key="2">
    <source>
        <dbReference type="Proteomes" id="UP000746535"/>
    </source>
</evidence>
<dbReference type="Proteomes" id="UP000746535">
    <property type="component" value="Unassembled WGS sequence"/>
</dbReference>
<proteinExistence type="predicted"/>
<reference evidence="1 2" key="1">
    <citation type="submission" date="2020-03" db="EMBL/GenBank/DDBJ databases">
        <authorList>
            <person name="Wang L."/>
            <person name="He N."/>
            <person name="Li Y."/>
            <person name="Fang Y."/>
            <person name="Zhang F."/>
        </authorList>
    </citation>
    <scope>NUCLEOTIDE SEQUENCE [LARGE SCALE GENOMIC DNA]</scope>
    <source>
        <strain evidence="2">hsmgli-8</strain>
    </source>
</reference>
<dbReference type="EMBL" id="JAAVJI010000001">
    <property type="protein sequence ID" value="NJO99860.1"/>
    <property type="molecule type" value="Genomic_DNA"/>
</dbReference>
<accession>A0ABX0YC99</accession>
<evidence type="ECO:0000313" key="1">
    <source>
        <dbReference type="EMBL" id="NJO99860.1"/>
    </source>
</evidence>